<dbReference type="EMBL" id="CP104562">
    <property type="protein sequence ID" value="UXH79684.1"/>
    <property type="molecule type" value="Genomic_DNA"/>
</dbReference>
<reference evidence="3" key="1">
    <citation type="submission" date="2022-10" db="EMBL/GenBank/DDBJ databases">
        <title>Characterization and whole genome sequencing of a new Roseateles species, isolated from fresh water.</title>
        <authorList>
            <person name="Guliayeva D.Y."/>
            <person name="Akhremchuk A.E."/>
            <person name="Sikolenko M.A."/>
            <person name="Valentovich L.N."/>
            <person name="Sidarenka A.V."/>
        </authorList>
    </citation>
    <scope>NUCLEOTIDE SEQUENCE</scope>
    <source>
        <strain evidence="3">BIM B-1768</strain>
    </source>
</reference>
<keyword evidence="2" id="KW-0812">Transmembrane</keyword>
<organism evidence="3 4">
    <name type="scientific">Roseateles amylovorans</name>
    <dbReference type="NCBI Taxonomy" id="2978473"/>
    <lineage>
        <taxon>Bacteria</taxon>
        <taxon>Pseudomonadati</taxon>
        <taxon>Pseudomonadota</taxon>
        <taxon>Betaproteobacteria</taxon>
        <taxon>Burkholderiales</taxon>
        <taxon>Sphaerotilaceae</taxon>
        <taxon>Roseateles</taxon>
    </lineage>
</organism>
<feature type="compositionally biased region" description="Low complexity" evidence="1">
    <location>
        <begin position="316"/>
        <end position="338"/>
    </location>
</feature>
<feature type="transmembrane region" description="Helical" evidence="2">
    <location>
        <begin position="28"/>
        <end position="45"/>
    </location>
</feature>
<keyword evidence="2" id="KW-1133">Transmembrane helix</keyword>
<feature type="transmembrane region" description="Helical" evidence="2">
    <location>
        <begin position="201"/>
        <end position="227"/>
    </location>
</feature>
<dbReference type="NCBIfam" id="NF041043">
    <property type="entry name" value="BPSS1780_fam"/>
    <property type="match status" value="1"/>
</dbReference>
<protein>
    <submittedName>
        <fullName evidence="3">BPSS1780 family membrane protein</fullName>
    </submittedName>
</protein>
<feature type="region of interest" description="Disordered" evidence="1">
    <location>
        <begin position="272"/>
        <end position="350"/>
    </location>
</feature>
<feature type="transmembrane region" description="Helical" evidence="2">
    <location>
        <begin position="51"/>
        <end position="70"/>
    </location>
</feature>
<gene>
    <name evidence="3" type="ORF">N4261_07170</name>
</gene>
<evidence type="ECO:0000256" key="2">
    <source>
        <dbReference type="SAM" id="Phobius"/>
    </source>
</evidence>
<evidence type="ECO:0000313" key="4">
    <source>
        <dbReference type="Proteomes" id="UP001064933"/>
    </source>
</evidence>
<feature type="compositionally biased region" description="Low complexity" evidence="1">
    <location>
        <begin position="286"/>
        <end position="300"/>
    </location>
</feature>
<keyword evidence="2" id="KW-0472">Membrane</keyword>
<sequence>MILHLQTVPPRNGFVWVRHGLKVMQRKPFALMGLFALAIVVPGVVSIVPVIGPLLALAVLPLISLGFMLASHQVLQSLTPTAAVFAQPLQLTPERRKAQLLLGLAYAVLFILIMLLSQWVDAGATDRFRTAMQAGPKADPQLVAAAALDPNLLASMLTQSVLLTLISIPFWHAPALIHWGGQSVLQALFSSTLGVWRNKGAFAMSGLAWIGLVFGASMVVSLVLALLGLANLMFIASVPLVLVIGTAFYCSLYFTFIDCFMFGAPRDLPIPPPHPPLPPSLPGGMPPMERTDAASSASAPSQPPPSAPAAGHDDTAPSSTGTGTGTGTATDPHAAAPAQGTPADTPPRAQ</sequence>
<dbReference type="RefSeq" id="WP_261759504.1">
    <property type="nucleotide sequence ID" value="NZ_CP104562.2"/>
</dbReference>
<evidence type="ECO:0000313" key="3">
    <source>
        <dbReference type="EMBL" id="UXH79684.1"/>
    </source>
</evidence>
<dbReference type="Proteomes" id="UP001064933">
    <property type="component" value="Chromosome"/>
</dbReference>
<proteinExistence type="predicted"/>
<feature type="transmembrane region" description="Helical" evidence="2">
    <location>
        <begin position="100"/>
        <end position="120"/>
    </location>
</feature>
<feature type="compositionally biased region" description="Pro residues" evidence="1">
    <location>
        <begin position="272"/>
        <end position="285"/>
    </location>
</feature>
<accession>A0ABY6B425</accession>
<dbReference type="InterPro" id="IPR047798">
    <property type="entry name" value="BPSS1780-like"/>
</dbReference>
<keyword evidence="4" id="KW-1185">Reference proteome</keyword>
<evidence type="ECO:0000256" key="1">
    <source>
        <dbReference type="SAM" id="MobiDB-lite"/>
    </source>
</evidence>
<feature type="transmembrane region" description="Helical" evidence="2">
    <location>
        <begin position="233"/>
        <end position="256"/>
    </location>
</feature>
<name>A0ABY6B425_9BURK</name>